<dbReference type="PANTHER" id="PTHR30383:SF5">
    <property type="entry name" value="SGNH HYDROLASE-TYPE ESTERASE DOMAIN-CONTAINING PROTEIN"/>
    <property type="match status" value="1"/>
</dbReference>
<dbReference type="PANTHER" id="PTHR30383">
    <property type="entry name" value="THIOESTERASE 1/PROTEASE 1/LYSOPHOSPHOLIPASE L1"/>
    <property type="match status" value="1"/>
</dbReference>
<proteinExistence type="predicted"/>
<name>A0A9X9WW63_9PROT</name>
<dbReference type="InterPro" id="IPR057572">
    <property type="entry name" value="NonGDSL"/>
</dbReference>
<feature type="region of interest" description="Disordered" evidence="1">
    <location>
        <begin position="250"/>
        <end position="275"/>
    </location>
</feature>
<feature type="chain" id="PRO_5040920063" evidence="2">
    <location>
        <begin position="24"/>
        <end position="275"/>
    </location>
</feature>
<accession>A0A9X9WW63</accession>
<dbReference type="Proteomes" id="UP001138751">
    <property type="component" value="Unassembled WGS sequence"/>
</dbReference>
<sequence>MILRQLRLVAFLLLAVPAGTAAAASEPGACPVVPRPAIAVPRLAEAAMHGGAVRIVAFGSSSTAGAGASLPWRAYPSRLETLLRRGLPNVTVTVMNRGAGGEDVANMIGRMDADVIAERPDLVIWQAGANAALRRMDPARFRAYLFEGLARLRREGIHVVLMDNQRAPRIAARPGHEAYDAVVAEAAATLPGVSLFSRGALMDALAAAGIPNDALLVSDGLHHNDRGYACVAEALARGLLTGAQPLRAMATPDQAARGPGREFRRPAAPVSLEPR</sequence>
<dbReference type="RefSeq" id="WP_211861766.1">
    <property type="nucleotide sequence ID" value="NZ_JAAEDM010000018.1"/>
</dbReference>
<evidence type="ECO:0000313" key="3">
    <source>
        <dbReference type="EMBL" id="MBR0671392.1"/>
    </source>
</evidence>
<dbReference type="CDD" id="cd00229">
    <property type="entry name" value="SGNH_hydrolase"/>
    <property type="match status" value="1"/>
</dbReference>
<keyword evidence="2" id="KW-0732">Signal</keyword>
<reference evidence="3" key="1">
    <citation type="submission" date="2020-01" db="EMBL/GenBank/DDBJ databases">
        <authorList>
            <person name="Rat A."/>
        </authorList>
    </citation>
    <scope>NUCLEOTIDE SEQUENCE</scope>
    <source>
        <strain evidence="3">LMG 31231</strain>
    </source>
</reference>
<protein>
    <submittedName>
        <fullName evidence="3">SGNH/GDSL hydrolase family protein</fullName>
    </submittedName>
</protein>
<dbReference type="GO" id="GO:0004622">
    <property type="term" value="F:phosphatidylcholine lysophospholipase activity"/>
    <property type="evidence" value="ECO:0007669"/>
    <property type="project" value="TreeGrafter"/>
</dbReference>
<keyword evidence="4" id="KW-1185">Reference proteome</keyword>
<dbReference type="Pfam" id="PF25182">
    <property type="entry name" value="NonGDSL"/>
    <property type="match status" value="1"/>
</dbReference>
<reference evidence="3" key="2">
    <citation type="journal article" date="2021" name="Syst. Appl. Microbiol.">
        <title>Roseomonas hellenica sp. nov., isolated from roots of wild-growing Alkanna tinctoria.</title>
        <authorList>
            <person name="Rat A."/>
            <person name="Naranjo H.D."/>
            <person name="Lebbe L."/>
            <person name="Cnockaert M."/>
            <person name="Krigas N."/>
            <person name="Grigoriadou K."/>
            <person name="Maloupa E."/>
            <person name="Willems A."/>
        </authorList>
    </citation>
    <scope>NUCLEOTIDE SEQUENCE</scope>
    <source>
        <strain evidence="3">LMG 31231</strain>
    </source>
</reference>
<dbReference type="SUPFAM" id="SSF52266">
    <property type="entry name" value="SGNH hydrolase"/>
    <property type="match status" value="1"/>
</dbReference>
<comment type="caution">
    <text evidence="3">The sequence shown here is derived from an EMBL/GenBank/DDBJ whole genome shotgun (WGS) entry which is preliminary data.</text>
</comment>
<dbReference type="EMBL" id="JAAEDM010000018">
    <property type="protein sequence ID" value="MBR0671392.1"/>
    <property type="molecule type" value="Genomic_DNA"/>
</dbReference>
<keyword evidence="3" id="KW-0378">Hydrolase</keyword>
<gene>
    <name evidence="3" type="ORF">GXW76_09435</name>
</gene>
<dbReference type="Gene3D" id="3.40.50.1110">
    <property type="entry name" value="SGNH hydrolase"/>
    <property type="match status" value="1"/>
</dbReference>
<evidence type="ECO:0000256" key="1">
    <source>
        <dbReference type="SAM" id="MobiDB-lite"/>
    </source>
</evidence>
<dbReference type="InterPro" id="IPR036514">
    <property type="entry name" value="SGNH_hydro_sf"/>
</dbReference>
<feature type="signal peptide" evidence="2">
    <location>
        <begin position="1"/>
        <end position="23"/>
    </location>
</feature>
<dbReference type="AlphaFoldDB" id="A0A9X9WW63"/>
<organism evidence="3 4">
    <name type="scientific">Neoroseomonas soli</name>
    <dbReference type="NCBI Taxonomy" id="1081025"/>
    <lineage>
        <taxon>Bacteria</taxon>
        <taxon>Pseudomonadati</taxon>
        <taxon>Pseudomonadota</taxon>
        <taxon>Alphaproteobacteria</taxon>
        <taxon>Acetobacterales</taxon>
        <taxon>Acetobacteraceae</taxon>
        <taxon>Neoroseomonas</taxon>
    </lineage>
</organism>
<evidence type="ECO:0000313" key="4">
    <source>
        <dbReference type="Proteomes" id="UP001138751"/>
    </source>
</evidence>
<evidence type="ECO:0000256" key="2">
    <source>
        <dbReference type="SAM" id="SignalP"/>
    </source>
</evidence>
<dbReference type="InterPro" id="IPR051532">
    <property type="entry name" value="Ester_Hydrolysis_Enzymes"/>
</dbReference>